<dbReference type="PROSITE" id="PS00622">
    <property type="entry name" value="HTH_LUXR_1"/>
    <property type="match status" value="1"/>
</dbReference>
<dbReference type="RefSeq" id="WP_142824129.1">
    <property type="nucleotide sequence ID" value="NZ_CP117267.1"/>
</dbReference>
<accession>A0ABY8II42</accession>
<evidence type="ECO:0000256" key="2">
    <source>
        <dbReference type="ARBA" id="ARBA00023125"/>
    </source>
</evidence>
<feature type="domain" description="HTH luxR-type" evidence="4">
    <location>
        <begin position="176"/>
        <end position="241"/>
    </location>
</feature>
<dbReference type="InterPro" id="IPR000792">
    <property type="entry name" value="Tscrpt_reg_LuxR_C"/>
</dbReference>
<dbReference type="SUPFAM" id="SSF75516">
    <property type="entry name" value="Pheromone-binding domain of LuxR-like quorum-sensing transcription factors"/>
    <property type="match status" value="1"/>
</dbReference>
<keyword evidence="2" id="KW-0238">DNA-binding</keyword>
<dbReference type="PRINTS" id="PR00038">
    <property type="entry name" value="HTHLUXR"/>
</dbReference>
<reference evidence="5" key="1">
    <citation type="journal article" date="2019" name="Phytopathology">
        <title>A Novel Group of Rhizobium tumorigenes-Like Agrobacteria Associated with Crown Gall Disease of Rhododendron and Blueberry.</title>
        <authorList>
            <person name="Kuzmanovic N."/>
            <person name="Behrens P."/>
            <person name="Idczak E."/>
            <person name="Wagner S."/>
            <person name="Gotz M."/>
            <person name="Sproer C."/>
            <person name="Bunk B."/>
            <person name="Overmann J."/>
            <person name="Smalla K."/>
        </authorList>
    </citation>
    <scope>NUCLEOTIDE SEQUENCE</scope>
    <source>
        <strain evidence="5">Rho-6.2</strain>
    </source>
</reference>
<dbReference type="Gene3D" id="1.10.10.10">
    <property type="entry name" value="Winged helix-like DNA-binding domain superfamily/Winged helix DNA-binding domain"/>
    <property type="match status" value="1"/>
</dbReference>
<dbReference type="Pfam" id="PF00196">
    <property type="entry name" value="GerE"/>
    <property type="match status" value="1"/>
</dbReference>
<dbReference type="InterPro" id="IPR005143">
    <property type="entry name" value="TF_LuxR_autoind-bd_dom"/>
</dbReference>
<name>A0ABY8II42_9HYPH</name>
<organism evidence="5 6">
    <name type="scientific">Rhizobium rhododendri</name>
    <dbReference type="NCBI Taxonomy" id="2506430"/>
    <lineage>
        <taxon>Bacteria</taxon>
        <taxon>Pseudomonadati</taxon>
        <taxon>Pseudomonadota</taxon>
        <taxon>Alphaproteobacteria</taxon>
        <taxon>Hyphomicrobiales</taxon>
        <taxon>Rhizobiaceae</taxon>
        <taxon>Rhizobium/Agrobacterium group</taxon>
        <taxon>Rhizobium</taxon>
    </lineage>
</organism>
<reference evidence="5" key="2">
    <citation type="journal article" date="2023" name="MicrobiologyOpen">
        <title>Genomics of the tumorigenes clade of the family Rhizobiaceae and description of Rhizobium rhododendri sp. nov.</title>
        <authorList>
            <person name="Kuzmanovic N."/>
            <person name="diCenzo G.C."/>
            <person name="Bunk B."/>
            <person name="Sproeer C."/>
            <person name="Fruehling A."/>
            <person name="Neumann-Schaal M."/>
            <person name="Overmann J."/>
            <person name="Smalla K."/>
        </authorList>
    </citation>
    <scope>NUCLEOTIDE SEQUENCE</scope>
    <source>
        <strain evidence="5">Rho-6.2</strain>
    </source>
</reference>
<dbReference type="PANTHER" id="PTHR44688">
    <property type="entry name" value="DNA-BINDING TRANSCRIPTIONAL ACTIVATOR DEVR_DOSR"/>
    <property type="match status" value="1"/>
</dbReference>
<keyword evidence="6" id="KW-1185">Reference proteome</keyword>
<evidence type="ECO:0000313" key="5">
    <source>
        <dbReference type="EMBL" id="WFS23292.1"/>
    </source>
</evidence>
<evidence type="ECO:0000256" key="1">
    <source>
        <dbReference type="ARBA" id="ARBA00023015"/>
    </source>
</evidence>
<dbReference type="InterPro" id="IPR036693">
    <property type="entry name" value="TF_LuxR_autoind-bd_dom_sf"/>
</dbReference>
<dbReference type="CDD" id="cd06170">
    <property type="entry name" value="LuxR_C_like"/>
    <property type="match status" value="1"/>
</dbReference>
<evidence type="ECO:0000259" key="4">
    <source>
        <dbReference type="PROSITE" id="PS50043"/>
    </source>
</evidence>
<protein>
    <submittedName>
        <fullName evidence="5">LuxR family transcriptional regulator</fullName>
    </submittedName>
</protein>
<dbReference type="InterPro" id="IPR036388">
    <property type="entry name" value="WH-like_DNA-bd_sf"/>
</dbReference>
<gene>
    <name evidence="5" type="ORF">PR018_01840</name>
</gene>
<proteinExistence type="predicted"/>
<evidence type="ECO:0000313" key="6">
    <source>
        <dbReference type="Proteomes" id="UP000318939"/>
    </source>
</evidence>
<dbReference type="Pfam" id="PF03472">
    <property type="entry name" value="Autoind_bind"/>
    <property type="match status" value="1"/>
</dbReference>
<dbReference type="InterPro" id="IPR016032">
    <property type="entry name" value="Sig_transdc_resp-reg_C-effctor"/>
</dbReference>
<sequence>MGLMDQAVLSSHDFVSEIAGLKTQFDVFRFLKRVADAYRCRTFLVLNLPPTTSFALQSNTVVTNWPPELLTLYDQERLLVNSTVMRHLRNSTLPFCFDSSSPDMERDDGKTKTIVGLLERFRIPRGAYFPTHDASGLRGAVSFSGEREAFTPHEMRDLSYIAIHIFEQLGTIRNIDTRLTDPLTDREIDCLTWTAAGKTSAEIAEILGLSEHTVNHYLNRTTKKLDTVNRTQAVAKALRIGIIK</sequence>
<dbReference type="PROSITE" id="PS50043">
    <property type="entry name" value="HTH_LUXR_2"/>
    <property type="match status" value="1"/>
</dbReference>
<keyword evidence="3" id="KW-0804">Transcription</keyword>
<dbReference type="SUPFAM" id="SSF46894">
    <property type="entry name" value="C-terminal effector domain of the bipartite response regulators"/>
    <property type="match status" value="1"/>
</dbReference>
<dbReference type="EMBL" id="CP117267">
    <property type="protein sequence ID" value="WFS23292.1"/>
    <property type="molecule type" value="Genomic_DNA"/>
</dbReference>
<dbReference type="Gene3D" id="3.30.450.80">
    <property type="entry name" value="Transcription factor LuxR-like, autoinducer-binding domain"/>
    <property type="match status" value="1"/>
</dbReference>
<dbReference type="Proteomes" id="UP000318939">
    <property type="component" value="Chromosome"/>
</dbReference>
<dbReference type="PANTHER" id="PTHR44688:SF16">
    <property type="entry name" value="DNA-BINDING TRANSCRIPTIONAL ACTIVATOR DEVR_DOSR"/>
    <property type="match status" value="1"/>
</dbReference>
<keyword evidence="1" id="KW-0805">Transcription regulation</keyword>
<evidence type="ECO:0000256" key="3">
    <source>
        <dbReference type="ARBA" id="ARBA00023163"/>
    </source>
</evidence>
<dbReference type="SMART" id="SM00421">
    <property type="entry name" value="HTH_LUXR"/>
    <property type="match status" value="1"/>
</dbReference>